<evidence type="ECO:0000256" key="1">
    <source>
        <dbReference type="SAM" id="MobiDB-lite"/>
    </source>
</evidence>
<keyword evidence="3" id="KW-1185">Reference proteome</keyword>
<accession>A0A2X0MTD8</accession>
<proteinExistence type="predicted"/>
<dbReference type="EMBL" id="FQNC01000113">
    <property type="protein sequence ID" value="SGZ31162.1"/>
    <property type="molecule type" value="Genomic_DNA"/>
</dbReference>
<gene>
    <name evidence="2" type="primary">BQ5605_C047g12322</name>
    <name evidence="2" type="ORF">BQ5605_C047G12322</name>
</gene>
<feature type="region of interest" description="Disordered" evidence="1">
    <location>
        <begin position="1"/>
        <end position="25"/>
    </location>
</feature>
<reference evidence="2 3" key="1">
    <citation type="submission" date="2016-11" db="EMBL/GenBank/DDBJ databases">
        <authorList>
            <person name="Jaros S."/>
            <person name="Januszkiewicz K."/>
            <person name="Wedrychowicz H."/>
        </authorList>
    </citation>
    <scope>NUCLEOTIDE SEQUENCE [LARGE SCALE GENOMIC DNA]</scope>
</reference>
<organism evidence="2 3">
    <name type="scientific">Microbotryum silenes-dioicae</name>
    <dbReference type="NCBI Taxonomy" id="796604"/>
    <lineage>
        <taxon>Eukaryota</taxon>
        <taxon>Fungi</taxon>
        <taxon>Dikarya</taxon>
        <taxon>Basidiomycota</taxon>
        <taxon>Pucciniomycotina</taxon>
        <taxon>Microbotryomycetes</taxon>
        <taxon>Microbotryales</taxon>
        <taxon>Microbotryaceae</taxon>
        <taxon>Microbotryum</taxon>
    </lineage>
</organism>
<sequence>MPKFEECEVGGKVAPKDRDRKSSTPVNVRSKFELRVIHNVISLHPHDVRIKSAGVYTVNLLRGRRSPNISHGDTKHDRRRESASRFNRIFTMVPLLCVAQNVIA</sequence>
<dbReference type="Proteomes" id="UP000249464">
    <property type="component" value="Unassembled WGS sequence"/>
</dbReference>
<protein>
    <submittedName>
        <fullName evidence="2">BQ5605_C047g12322 protein</fullName>
    </submittedName>
</protein>
<name>A0A2X0MTD8_9BASI</name>
<dbReference type="AlphaFoldDB" id="A0A2X0MTD8"/>
<evidence type="ECO:0000313" key="2">
    <source>
        <dbReference type="EMBL" id="SGZ31162.1"/>
    </source>
</evidence>
<evidence type="ECO:0000313" key="3">
    <source>
        <dbReference type="Proteomes" id="UP000249464"/>
    </source>
</evidence>